<evidence type="ECO:0000313" key="3">
    <source>
        <dbReference type="Proteomes" id="UP000053237"/>
    </source>
</evidence>
<dbReference type="PANTHER" id="PTHR15629">
    <property type="entry name" value="SH3YL1 PROTEIN"/>
    <property type="match status" value="1"/>
</dbReference>
<sequence>MNPHNPQRVCYRCHDLMLPEQEELRRTISNASRENLLPLDGNRALFNSPYSFTLREEIRKASYSIQAIKNQDAIKDHSIPLPLLRKARGLVFMTVLKAGIIFSARLGTGLVIAKLPGGIWSAPSAIGTAGLGWGAQIGAELTDVIIILNTPHAVEAFSSTTQVNLGAELGVATGLVGRVASGSLGTSVDGIAPCYSYSHSRGLFAGISLEGAVIISRPDINHTFYGREITNTQLLTGSEPPPKAATPLYDALQTISSV</sequence>
<dbReference type="EMBL" id="CAIX01000085">
    <property type="protein sequence ID" value="CCI44991.1"/>
    <property type="molecule type" value="Genomic_DNA"/>
</dbReference>
<evidence type="ECO:0000259" key="1">
    <source>
        <dbReference type="Pfam" id="PF04366"/>
    </source>
</evidence>
<reference evidence="2 3" key="1">
    <citation type="submission" date="2012-05" db="EMBL/GenBank/DDBJ databases">
        <title>Recombination and specialization in a pathogen metapopulation.</title>
        <authorList>
            <person name="Gardiner A."/>
            <person name="Kemen E."/>
            <person name="Schultz-Larsen T."/>
            <person name="MacLean D."/>
            <person name="Van Oosterhout C."/>
            <person name="Jones J.D.G."/>
        </authorList>
    </citation>
    <scope>NUCLEOTIDE SEQUENCE [LARGE SCALE GENOMIC DNA]</scope>
    <source>
        <strain evidence="2 3">Ac Nc2</strain>
    </source>
</reference>
<dbReference type="InParanoid" id="A0A024GDQ2"/>
<dbReference type="CDD" id="cd11526">
    <property type="entry name" value="SYLF_FYVE"/>
    <property type="match status" value="1"/>
</dbReference>
<gene>
    <name evidence="2" type="ORF">BN9_058380</name>
</gene>
<comment type="caution">
    <text evidence="2">The sequence shown here is derived from an EMBL/GenBank/DDBJ whole genome shotgun (WGS) entry which is preliminary data.</text>
</comment>
<accession>A0A024GDQ2</accession>
<feature type="domain" description="Ysc84 actin-binding" evidence="1">
    <location>
        <begin position="130"/>
        <end position="254"/>
    </location>
</feature>
<proteinExistence type="predicted"/>
<protein>
    <recommendedName>
        <fullName evidence="1">Ysc84 actin-binding domain-containing protein</fullName>
    </recommendedName>
</protein>
<dbReference type="PANTHER" id="PTHR15629:SF2">
    <property type="entry name" value="SH3 DOMAIN-CONTAINING YSC84-LIKE PROTEIN 1"/>
    <property type="match status" value="1"/>
</dbReference>
<evidence type="ECO:0000313" key="2">
    <source>
        <dbReference type="EMBL" id="CCI44991.1"/>
    </source>
</evidence>
<name>A0A024GDQ2_9STRA</name>
<dbReference type="InterPro" id="IPR007461">
    <property type="entry name" value="Ysc84_actin-binding"/>
</dbReference>
<dbReference type="Proteomes" id="UP000053237">
    <property type="component" value="Unassembled WGS sequence"/>
</dbReference>
<dbReference type="AlphaFoldDB" id="A0A024GDQ2"/>
<keyword evidence="3" id="KW-1185">Reference proteome</keyword>
<dbReference type="OrthoDB" id="443981at2759"/>
<dbReference type="STRING" id="65357.A0A024GDQ2"/>
<organism evidence="2 3">
    <name type="scientific">Albugo candida</name>
    <dbReference type="NCBI Taxonomy" id="65357"/>
    <lineage>
        <taxon>Eukaryota</taxon>
        <taxon>Sar</taxon>
        <taxon>Stramenopiles</taxon>
        <taxon>Oomycota</taxon>
        <taxon>Peronosporomycetes</taxon>
        <taxon>Albuginales</taxon>
        <taxon>Albuginaceae</taxon>
        <taxon>Albugo</taxon>
    </lineage>
</organism>
<dbReference type="Pfam" id="PF04366">
    <property type="entry name" value="Ysc84"/>
    <property type="match status" value="1"/>
</dbReference>
<dbReference type="GO" id="GO:0035091">
    <property type="term" value="F:phosphatidylinositol binding"/>
    <property type="evidence" value="ECO:0007669"/>
    <property type="project" value="TreeGrafter"/>
</dbReference>
<dbReference type="InterPro" id="IPR051702">
    <property type="entry name" value="SH3_domain_YSC84-like"/>
</dbReference>